<keyword evidence="1" id="KW-1133">Transmembrane helix</keyword>
<sequence length="71" mass="8177">MMNRKHGIVVDPEMYKPIAGIFPLPLCSVSTSFSFFLSFFLFFFKSAVLSKGPNPHFRIFLLLETSTKRML</sequence>
<comment type="caution">
    <text evidence="2">The sequence shown here is derived from an EMBL/GenBank/DDBJ whole genome shotgun (WGS) entry which is preliminary data.</text>
</comment>
<protein>
    <submittedName>
        <fullName evidence="2">Uncharacterized protein</fullName>
    </submittedName>
</protein>
<evidence type="ECO:0000313" key="2">
    <source>
        <dbReference type="EMBL" id="KAK9159823.1"/>
    </source>
</evidence>
<evidence type="ECO:0000313" key="3">
    <source>
        <dbReference type="Proteomes" id="UP001420932"/>
    </source>
</evidence>
<gene>
    <name evidence="2" type="ORF">Syun_006164</name>
</gene>
<keyword evidence="1" id="KW-0472">Membrane</keyword>
<feature type="transmembrane region" description="Helical" evidence="1">
    <location>
        <begin position="20"/>
        <end position="44"/>
    </location>
</feature>
<dbReference type="Proteomes" id="UP001420932">
    <property type="component" value="Unassembled WGS sequence"/>
</dbReference>
<accession>A0AAP0KW35</accession>
<keyword evidence="3" id="KW-1185">Reference proteome</keyword>
<name>A0AAP0KW35_9MAGN</name>
<proteinExistence type="predicted"/>
<reference evidence="2 3" key="1">
    <citation type="submission" date="2024-01" db="EMBL/GenBank/DDBJ databases">
        <title>Genome assemblies of Stephania.</title>
        <authorList>
            <person name="Yang L."/>
        </authorList>
    </citation>
    <scope>NUCLEOTIDE SEQUENCE [LARGE SCALE GENOMIC DNA]</scope>
    <source>
        <strain evidence="2">YNDBR</strain>
        <tissue evidence="2">Leaf</tissue>
    </source>
</reference>
<keyword evidence="1" id="KW-0812">Transmembrane</keyword>
<evidence type="ECO:0000256" key="1">
    <source>
        <dbReference type="SAM" id="Phobius"/>
    </source>
</evidence>
<dbReference type="EMBL" id="JBBNAF010000003">
    <property type="protein sequence ID" value="KAK9159823.1"/>
    <property type="molecule type" value="Genomic_DNA"/>
</dbReference>
<organism evidence="2 3">
    <name type="scientific">Stephania yunnanensis</name>
    <dbReference type="NCBI Taxonomy" id="152371"/>
    <lineage>
        <taxon>Eukaryota</taxon>
        <taxon>Viridiplantae</taxon>
        <taxon>Streptophyta</taxon>
        <taxon>Embryophyta</taxon>
        <taxon>Tracheophyta</taxon>
        <taxon>Spermatophyta</taxon>
        <taxon>Magnoliopsida</taxon>
        <taxon>Ranunculales</taxon>
        <taxon>Menispermaceae</taxon>
        <taxon>Menispermoideae</taxon>
        <taxon>Cissampelideae</taxon>
        <taxon>Stephania</taxon>
    </lineage>
</organism>
<dbReference type="AlphaFoldDB" id="A0AAP0KW35"/>